<dbReference type="Proteomes" id="UP000799755">
    <property type="component" value="Unassembled WGS sequence"/>
</dbReference>
<evidence type="ECO:0000313" key="1">
    <source>
        <dbReference type="EMBL" id="KAF2464603.1"/>
    </source>
</evidence>
<name>A0ACB6QDB9_9PLEO</name>
<comment type="caution">
    <text evidence="1">The sequence shown here is derived from an EMBL/GenBank/DDBJ whole genome shotgun (WGS) entry which is preliminary data.</text>
</comment>
<dbReference type="EMBL" id="MU003535">
    <property type="protein sequence ID" value="KAF2464603.1"/>
    <property type="molecule type" value="Genomic_DNA"/>
</dbReference>
<reference evidence="1" key="1">
    <citation type="journal article" date="2020" name="Stud. Mycol.">
        <title>101 Dothideomycetes genomes: a test case for predicting lifestyles and emergence of pathogens.</title>
        <authorList>
            <person name="Haridas S."/>
            <person name="Albert R."/>
            <person name="Binder M."/>
            <person name="Bloem J."/>
            <person name="Labutti K."/>
            <person name="Salamov A."/>
            <person name="Andreopoulos B."/>
            <person name="Baker S."/>
            <person name="Barry K."/>
            <person name="Bills G."/>
            <person name="Bluhm B."/>
            <person name="Cannon C."/>
            <person name="Castanera R."/>
            <person name="Culley D."/>
            <person name="Daum C."/>
            <person name="Ezra D."/>
            <person name="Gonzalez J."/>
            <person name="Henrissat B."/>
            <person name="Kuo A."/>
            <person name="Liang C."/>
            <person name="Lipzen A."/>
            <person name="Lutzoni F."/>
            <person name="Magnuson J."/>
            <person name="Mondo S."/>
            <person name="Nolan M."/>
            <person name="Ohm R."/>
            <person name="Pangilinan J."/>
            <person name="Park H.-J."/>
            <person name="Ramirez L."/>
            <person name="Alfaro M."/>
            <person name="Sun H."/>
            <person name="Tritt A."/>
            <person name="Yoshinaga Y."/>
            <person name="Zwiers L.-H."/>
            <person name="Turgeon B."/>
            <person name="Goodwin S."/>
            <person name="Spatafora J."/>
            <person name="Crous P."/>
            <person name="Grigoriev I."/>
        </authorList>
    </citation>
    <scope>NUCLEOTIDE SEQUENCE</scope>
    <source>
        <strain evidence="1">ATCC 200398</strain>
    </source>
</reference>
<protein>
    <submittedName>
        <fullName evidence="1">Uncharacterized protein</fullName>
    </submittedName>
</protein>
<evidence type="ECO:0000313" key="2">
    <source>
        <dbReference type="Proteomes" id="UP000799755"/>
    </source>
</evidence>
<keyword evidence="2" id="KW-1185">Reference proteome</keyword>
<gene>
    <name evidence="1" type="ORF">BDR25DRAFT_346623</name>
</gene>
<feature type="non-terminal residue" evidence="1">
    <location>
        <position position="1"/>
    </location>
</feature>
<sequence length="312" mass="36632">MANRICEWITLTVVHDIHSPGTLPSIAWVEVLRALWARHDFEGYEDTHWGRVLEEESKLWIWTSWGTKKAYDQQRETEIYRSLRKKLSILSLTPPVTSLLQFDDDFTYPQLYLHHCWPSITIAYFRTSPSVNEQSEEEELSRIRGIRGMWPSRRILGDFAVYGPPARGFLLHDIDSVIPSSSAPARVYVFLDYWITPVREEEVRGPEELIPINNDNPSPLKRLSTLFEEQLQEAGCVKKVVLHARFEWALGVDFPDDEIKMRSLVYDWEEGRRERRRVLKKKYGIDKEEDIEESSEQYAFHLQNLRADKGSH</sequence>
<accession>A0ACB6QDB9</accession>
<proteinExistence type="predicted"/>
<organism evidence="1 2">
    <name type="scientific">Lindgomyces ingoldianus</name>
    <dbReference type="NCBI Taxonomy" id="673940"/>
    <lineage>
        <taxon>Eukaryota</taxon>
        <taxon>Fungi</taxon>
        <taxon>Dikarya</taxon>
        <taxon>Ascomycota</taxon>
        <taxon>Pezizomycotina</taxon>
        <taxon>Dothideomycetes</taxon>
        <taxon>Pleosporomycetidae</taxon>
        <taxon>Pleosporales</taxon>
        <taxon>Lindgomycetaceae</taxon>
        <taxon>Lindgomyces</taxon>
    </lineage>
</organism>